<dbReference type="OrthoDB" id="9815709at2"/>
<feature type="region of interest" description="Disordered" evidence="3">
    <location>
        <begin position="179"/>
        <end position="198"/>
    </location>
</feature>
<evidence type="ECO:0000313" key="6">
    <source>
        <dbReference type="Proteomes" id="UP000460272"/>
    </source>
</evidence>
<dbReference type="Gene3D" id="3.30.160.20">
    <property type="match status" value="1"/>
</dbReference>
<dbReference type="AlphaFoldDB" id="A0A6P2C5E1"/>
<organism evidence="5 6">
    <name type="scientific">Trebonia kvetii</name>
    <dbReference type="NCBI Taxonomy" id="2480626"/>
    <lineage>
        <taxon>Bacteria</taxon>
        <taxon>Bacillati</taxon>
        <taxon>Actinomycetota</taxon>
        <taxon>Actinomycetes</taxon>
        <taxon>Streptosporangiales</taxon>
        <taxon>Treboniaceae</taxon>
        <taxon>Trebonia</taxon>
    </lineage>
</organism>
<evidence type="ECO:0000256" key="3">
    <source>
        <dbReference type="SAM" id="MobiDB-lite"/>
    </source>
</evidence>
<evidence type="ECO:0000256" key="1">
    <source>
        <dbReference type="ARBA" id="ARBA00010835"/>
    </source>
</evidence>
<feature type="domain" description="Prokaryotic-type class I peptide chain release factors" evidence="4">
    <location>
        <begin position="93"/>
        <end position="168"/>
    </location>
</feature>
<dbReference type="Pfam" id="PF00472">
    <property type="entry name" value="RF-1"/>
    <property type="match status" value="1"/>
</dbReference>
<feature type="compositionally biased region" description="Basic residues" evidence="3">
    <location>
        <begin position="22"/>
        <end position="31"/>
    </location>
</feature>
<keyword evidence="2" id="KW-0488">Methylation</keyword>
<dbReference type="PANTHER" id="PTHR43804">
    <property type="entry name" value="LD18447P"/>
    <property type="match status" value="1"/>
</dbReference>
<evidence type="ECO:0000313" key="5">
    <source>
        <dbReference type="EMBL" id="TVZ06390.1"/>
    </source>
</evidence>
<dbReference type="SUPFAM" id="SSF75620">
    <property type="entry name" value="Release factor"/>
    <property type="match status" value="1"/>
</dbReference>
<dbReference type="InterPro" id="IPR045853">
    <property type="entry name" value="Pep_chain_release_fac_I_sf"/>
</dbReference>
<dbReference type="GO" id="GO:0003747">
    <property type="term" value="F:translation release factor activity"/>
    <property type="evidence" value="ECO:0007669"/>
    <property type="project" value="InterPro"/>
</dbReference>
<dbReference type="Proteomes" id="UP000460272">
    <property type="component" value="Unassembled WGS sequence"/>
</dbReference>
<proteinExistence type="inferred from homology"/>
<comment type="similarity">
    <text evidence="1">Belongs to the prokaryotic/mitochondrial release factor family.</text>
</comment>
<feature type="region of interest" description="Disordered" evidence="3">
    <location>
        <begin position="1"/>
        <end position="43"/>
    </location>
</feature>
<evidence type="ECO:0000256" key="2">
    <source>
        <dbReference type="ARBA" id="ARBA00022481"/>
    </source>
</evidence>
<dbReference type="EMBL" id="RPFW01000001">
    <property type="protein sequence ID" value="TVZ06390.1"/>
    <property type="molecule type" value="Genomic_DNA"/>
</dbReference>
<protein>
    <recommendedName>
        <fullName evidence="4">Prokaryotic-type class I peptide chain release factors domain-containing protein</fullName>
    </recommendedName>
</protein>
<comment type="caution">
    <text evidence="5">The sequence shown here is derived from an EMBL/GenBank/DDBJ whole genome shotgun (WGS) entry which is preliminary data.</text>
</comment>
<gene>
    <name evidence="5" type="ORF">EAS64_02915</name>
</gene>
<dbReference type="InterPro" id="IPR050057">
    <property type="entry name" value="Prokaryotic/Mito_RF"/>
</dbReference>
<accession>A0A6P2C5E1</accession>
<dbReference type="InterPro" id="IPR000352">
    <property type="entry name" value="Pep_chain_release_fac_I"/>
</dbReference>
<sequence>MGYGVDTDESRSGPADAGRAGAVHRSRRRHPRACDPAGAGADQLRRRGTCPVRRILVLCASWRSAPAEAVRTLTSLPVPRVAVPALRRDDPCVHVETARGTGPGGQHRNTRDTAVRAWHEDYPDIVITRNSGRSQTVNVDDALADLAERIAELHQSVAMAAVNAQRRAQMSGSKDVSRCLAANPARSGPSIPCGRRIR</sequence>
<dbReference type="PANTHER" id="PTHR43804:SF7">
    <property type="entry name" value="LD18447P"/>
    <property type="match status" value="1"/>
</dbReference>
<keyword evidence="6" id="KW-1185">Reference proteome</keyword>
<name>A0A6P2C5E1_9ACTN</name>
<reference evidence="5 6" key="1">
    <citation type="submission" date="2018-11" db="EMBL/GenBank/DDBJ databases">
        <title>Trebonia kvetii gen.nov., sp.nov., a novel acidophilic actinobacterium, and proposal of the new actinobacterial family Treboniaceae fam. nov.</title>
        <authorList>
            <person name="Rapoport D."/>
            <person name="Sagova-Mareckova M."/>
            <person name="Sedlacek I."/>
            <person name="Provaznik J."/>
            <person name="Kralova S."/>
            <person name="Pavlinic D."/>
            <person name="Benes V."/>
            <person name="Kopecky J."/>
        </authorList>
    </citation>
    <scope>NUCLEOTIDE SEQUENCE [LARGE SCALE GENOMIC DNA]</scope>
    <source>
        <strain evidence="5 6">15Tr583</strain>
    </source>
</reference>
<evidence type="ECO:0000259" key="4">
    <source>
        <dbReference type="Pfam" id="PF00472"/>
    </source>
</evidence>